<feature type="signal peptide" evidence="6">
    <location>
        <begin position="1"/>
        <end position="25"/>
    </location>
</feature>
<dbReference type="InterPro" id="IPR038404">
    <property type="entry name" value="TRAP_DctP_sf"/>
</dbReference>
<dbReference type="NCBIfam" id="NF037995">
    <property type="entry name" value="TRAP_S1"/>
    <property type="match status" value="1"/>
</dbReference>
<dbReference type="InterPro" id="IPR018389">
    <property type="entry name" value="DctP_fam"/>
</dbReference>
<name>A0A8J7IKU3_9RHOB</name>
<dbReference type="PANTHER" id="PTHR33376">
    <property type="match status" value="1"/>
</dbReference>
<comment type="similarity">
    <text evidence="2">Belongs to the bacterial solute-binding protein 7 family.</text>
</comment>
<dbReference type="GO" id="GO:0042597">
    <property type="term" value="C:periplasmic space"/>
    <property type="evidence" value="ECO:0007669"/>
    <property type="project" value="UniProtKB-SubCell"/>
</dbReference>
<comment type="caution">
    <text evidence="7">The sequence shown here is derived from an EMBL/GenBank/DDBJ whole genome shotgun (WGS) entry which is preliminary data.</text>
</comment>
<sequence length="336" mass="36318">MTFTKLTKGLVAGALGALMSTAAIAEDISLRFAGVFPIDHQGTKMMEQVAADVAAAGVGLTIEVFPANQLGSGEALFEEVGRGNIDLAAAFIYADTDSRLEFLSMPFLVGGWDDMDNIMRNLDSEYNTILQEIVGDYGVQVLAQNPEGFVGIVATQEPTNWNTFDDKGMNIRVWSSNVVKSMVESLGFQATTMAWGDIFPAIQSGIVDGAICCTKTATYSIFAQSDVGSHFIEYNSISELTTFYASQRSLDKLNDEQKAALQAAMTKASDDFFAYNRENDAVFGEKLVEAGYTILSLNDEEQAAMAAHVQENIWPLMAESVGQDVIDRLLAAKAAN</sequence>
<accession>A0A8J7IKU3</accession>
<dbReference type="RefSeq" id="WP_228849731.1">
    <property type="nucleotide sequence ID" value="NZ_JADCKQ010000013.1"/>
</dbReference>
<keyword evidence="8" id="KW-1185">Reference proteome</keyword>
<keyword evidence="4 6" id="KW-0732">Signal</keyword>
<dbReference type="Gene3D" id="3.40.190.170">
    <property type="entry name" value="Bacterial extracellular solute-binding protein, family 7"/>
    <property type="match status" value="1"/>
</dbReference>
<dbReference type="EMBL" id="JADCKQ010000013">
    <property type="protein sequence ID" value="MBI1495008.1"/>
    <property type="molecule type" value="Genomic_DNA"/>
</dbReference>
<gene>
    <name evidence="7" type="primary">dctP</name>
    <name evidence="7" type="ORF">H1D41_15295</name>
</gene>
<evidence type="ECO:0000256" key="2">
    <source>
        <dbReference type="ARBA" id="ARBA00009023"/>
    </source>
</evidence>
<dbReference type="AlphaFoldDB" id="A0A8J7IKU3"/>
<dbReference type="GO" id="GO:0055085">
    <property type="term" value="P:transmembrane transport"/>
    <property type="evidence" value="ECO:0007669"/>
    <property type="project" value="InterPro"/>
</dbReference>
<dbReference type="PANTHER" id="PTHR33376:SF7">
    <property type="entry name" value="C4-DICARBOXYLATE-BINDING PROTEIN DCTB"/>
    <property type="match status" value="1"/>
</dbReference>
<organism evidence="7 8">
    <name type="scientific">Halocynthiibacter styelae</name>
    <dbReference type="NCBI Taxonomy" id="2761955"/>
    <lineage>
        <taxon>Bacteria</taxon>
        <taxon>Pseudomonadati</taxon>
        <taxon>Pseudomonadota</taxon>
        <taxon>Alphaproteobacteria</taxon>
        <taxon>Rhodobacterales</taxon>
        <taxon>Paracoccaceae</taxon>
        <taxon>Halocynthiibacter</taxon>
    </lineage>
</organism>
<evidence type="ECO:0000256" key="4">
    <source>
        <dbReference type="ARBA" id="ARBA00022729"/>
    </source>
</evidence>
<comment type="subcellular location">
    <subcellularLocation>
        <location evidence="1">Periplasm</location>
    </subcellularLocation>
</comment>
<evidence type="ECO:0000256" key="6">
    <source>
        <dbReference type="SAM" id="SignalP"/>
    </source>
</evidence>
<reference evidence="7" key="1">
    <citation type="submission" date="2020-10" db="EMBL/GenBank/DDBJ databases">
        <title>Paenihalocynthiibacter styelae gen. nov., sp. nov., isolated from stalked sea squirt Styela clava.</title>
        <authorList>
            <person name="Kim Y.-O."/>
            <person name="Yoon J.-H."/>
        </authorList>
    </citation>
    <scope>NUCLEOTIDE SEQUENCE</scope>
    <source>
        <strain evidence="7">MYP1-1</strain>
    </source>
</reference>
<evidence type="ECO:0000313" key="8">
    <source>
        <dbReference type="Proteomes" id="UP000640583"/>
    </source>
</evidence>
<feature type="chain" id="PRO_5035221033" evidence="6">
    <location>
        <begin position="26"/>
        <end position="336"/>
    </location>
</feature>
<dbReference type="Proteomes" id="UP000640583">
    <property type="component" value="Unassembled WGS sequence"/>
</dbReference>
<evidence type="ECO:0000256" key="1">
    <source>
        <dbReference type="ARBA" id="ARBA00004418"/>
    </source>
</evidence>
<dbReference type="Pfam" id="PF03480">
    <property type="entry name" value="DctP"/>
    <property type="match status" value="1"/>
</dbReference>
<evidence type="ECO:0000256" key="3">
    <source>
        <dbReference type="ARBA" id="ARBA00022448"/>
    </source>
</evidence>
<keyword evidence="5" id="KW-0574">Periplasm</keyword>
<evidence type="ECO:0000256" key="5">
    <source>
        <dbReference type="ARBA" id="ARBA00022764"/>
    </source>
</evidence>
<keyword evidence="3" id="KW-0813">Transport</keyword>
<protein>
    <submittedName>
        <fullName evidence="7">TRAP transporter substrate-binding protein DctP</fullName>
    </submittedName>
</protein>
<proteinExistence type="inferred from homology"/>
<evidence type="ECO:0000313" key="7">
    <source>
        <dbReference type="EMBL" id="MBI1495008.1"/>
    </source>
</evidence>